<dbReference type="RefSeq" id="WP_313874469.1">
    <property type="nucleotide sequence ID" value="NZ_JAVBIK010000001.1"/>
</dbReference>
<sequence length="158" mass="16456">MMPSRLWVGSLLLASWLGIAGAAERDPTAPPAAAGVALPPGAVMDPAEVPLPNMSVMVQNGVPYLVVGTRLIGVGKKVGAATLDRITETEIWLREGRKIRKLPRFAGIQRSVAKAPDACDRAAPLPGPESPRKSAQKTARPKSVQAVTPVAPCTGTPP</sequence>
<keyword evidence="2" id="KW-0732">Signal</keyword>
<evidence type="ECO:0000313" key="4">
    <source>
        <dbReference type="Proteomes" id="UP001321700"/>
    </source>
</evidence>
<comment type="caution">
    <text evidence="3">The sequence shown here is derived from an EMBL/GenBank/DDBJ whole genome shotgun (WGS) entry which is preliminary data.</text>
</comment>
<dbReference type="EMBL" id="JAVBIK010000001">
    <property type="protein sequence ID" value="MDT7518751.1"/>
    <property type="molecule type" value="Genomic_DNA"/>
</dbReference>
<evidence type="ECO:0000256" key="1">
    <source>
        <dbReference type="SAM" id="MobiDB-lite"/>
    </source>
</evidence>
<name>A0ABU3KMK9_9BURK</name>
<feature type="region of interest" description="Disordered" evidence="1">
    <location>
        <begin position="116"/>
        <end position="158"/>
    </location>
</feature>
<protein>
    <recommendedName>
        <fullName evidence="5">MSHA biogenesis protein MshK</fullName>
    </recommendedName>
</protein>
<feature type="chain" id="PRO_5047101283" description="MSHA biogenesis protein MshK" evidence="2">
    <location>
        <begin position="23"/>
        <end position="158"/>
    </location>
</feature>
<organism evidence="3 4">
    <name type="scientific">Rhodoferax potami</name>
    <dbReference type="NCBI Taxonomy" id="3068338"/>
    <lineage>
        <taxon>Bacteria</taxon>
        <taxon>Pseudomonadati</taxon>
        <taxon>Pseudomonadota</taxon>
        <taxon>Betaproteobacteria</taxon>
        <taxon>Burkholderiales</taxon>
        <taxon>Comamonadaceae</taxon>
        <taxon>Rhodoferax</taxon>
    </lineage>
</organism>
<dbReference type="Proteomes" id="UP001321700">
    <property type="component" value="Unassembled WGS sequence"/>
</dbReference>
<feature type="signal peptide" evidence="2">
    <location>
        <begin position="1"/>
        <end position="22"/>
    </location>
</feature>
<keyword evidence="4" id="KW-1185">Reference proteome</keyword>
<evidence type="ECO:0000256" key="2">
    <source>
        <dbReference type="SAM" id="SignalP"/>
    </source>
</evidence>
<gene>
    <name evidence="3" type="ORF">RAE19_08540</name>
</gene>
<evidence type="ECO:0000313" key="3">
    <source>
        <dbReference type="EMBL" id="MDT7518751.1"/>
    </source>
</evidence>
<proteinExistence type="predicted"/>
<reference evidence="3 4" key="1">
    <citation type="submission" date="2023-08" db="EMBL/GenBank/DDBJ databases">
        <title>Rhodoferax potami sp. nov. and Rhodoferax mekongensis sp. nov., isolated from the Mekong River in Thailand.</title>
        <authorList>
            <person name="Kitikhun S."/>
            <person name="Charoenyingcharoen P."/>
            <person name="Siriarchawattana P."/>
            <person name="Likhitrattanapisal S."/>
            <person name="Nilsakha T."/>
            <person name="Chanpet A."/>
            <person name="Rattanawaree P."/>
            <person name="Ingsriswang S."/>
        </authorList>
    </citation>
    <scope>NUCLEOTIDE SEQUENCE [LARGE SCALE GENOMIC DNA]</scope>
    <source>
        <strain evidence="3 4">TBRC 17660</strain>
    </source>
</reference>
<evidence type="ECO:0008006" key="5">
    <source>
        <dbReference type="Google" id="ProtNLM"/>
    </source>
</evidence>
<accession>A0ABU3KMK9</accession>